<protein>
    <submittedName>
        <fullName evidence="5">Cyclin-like protein</fullName>
    </submittedName>
</protein>
<proteinExistence type="inferred from homology"/>
<dbReference type="Pfam" id="PF16899">
    <property type="entry name" value="Cyclin_C_2"/>
    <property type="match status" value="1"/>
</dbReference>
<evidence type="ECO:0000313" key="5">
    <source>
        <dbReference type="EMBL" id="TRM65744.1"/>
    </source>
</evidence>
<comment type="caution">
    <text evidence="5">The sequence shown here is derived from an EMBL/GenBank/DDBJ whole genome shotgun (WGS) entry which is preliminary data.</text>
</comment>
<dbReference type="SMART" id="SM00385">
    <property type="entry name" value="CYCLIN"/>
    <property type="match status" value="1"/>
</dbReference>
<evidence type="ECO:0000256" key="2">
    <source>
        <dbReference type="RuleBase" id="RU000383"/>
    </source>
</evidence>
<dbReference type="STRING" id="97359.A0A550CLV9"/>
<name>A0A550CLV9_9AGAR</name>
<dbReference type="PANTHER" id="PTHR10026">
    <property type="entry name" value="CYCLIN"/>
    <property type="match status" value="1"/>
</dbReference>
<comment type="similarity">
    <text evidence="2">Belongs to the cyclin family.</text>
</comment>
<dbReference type="CDD" id="cd20525">
    <property type="entry name" value="CYCLIN_CCNH_rpt2"/>
    <property type="match status" value="1"/>
</dbReference>
<dbReference type="InterPro" id="IPR006671">
    <property type="entry name" value="Cyclin_N"/>
</dbReference>
<dbReference type="CDD" id="cd20524">
    <property type="entry name" value="CYCLIN_CCNH_rpt1"/>
    <property type="match status" value="1"/>
</dbReference>
<feature type="domain" description="Cyclin-like" evidence="4">
    <location>
        <begin position="86"/>
        <end position="168"/>
    </location>
</feature>
<feature type="region of interest" description="Disordered" evidence="3">
    <location>
        <begin position="301"/>
        <end position="352"/>
    </location>
</feature>
<evidence type="ECO:0000256" key="1">
    <source>
        <dbReference type="ARBA" id="ARBA00023127"/>
    </source>
</evidence>
<dbReference type="SUPFAM" id="SSF47954">
    <property type="entry name" value="Cyclin-like"/>
    <property type="match status" value="2"/>
</dbReference>
<evidence type="ECO:0000256" key="3">
    <source>
        <dbReference type="SAM" id="MobiDB-lite"/>
    </source>
</evidence>
<feature type="compositionally biased region" description="Basic and acidic residues" evidence="3">
    <location>
        <begin position="311"/>
        <end position="323"/>
    </location>
</feature>
<dbReference type="InterPro" id="IPR013763">
    <property type="entry name" value="Cyclin-like_dom"/>
</dbReference>
<sequence length="352" mass="39501">MLGEQTASNADPGPSTSRGKPLYEGSTQFRNWRFSPERLAHMRERMNANAVAAIRAAFEADEPGSSSAVQFLIPDEELLLVKLYASKIPQMCQLFRFPEEVEATAISYMKRFYLKNTVMDWHPKNVMLTALFLATKTTNNPISIEHYTKIIPRVEVSDVLDIEFLVAQSLGFEFTVWHAHRALWGIWLDLQTIPDATPLDQAIYQTALARVAESRLTDAEFIYTPSQIAHACLAMVAPNLAEQWTESKYPSSSPEKAASATIVRDAIATLRTIITSEGHAPPIEAVREVDRRLKLCKNPEKIPGSKAFLNRKAEEERKFEEKRQRKLKAATTGSDPFGDSLAEGDLDDDDDD</sequence>
<organism evidence="5 6">
    <name type="scientific">Schizophyllum amplum</name>
    <dbReference type="NCBI Taxonomy" id="97359"/>
    <lineage>
        <taxon>Eukaryota</taxon>
        <taxon>Fungi</taxon>
        <taxon>Dikarya</taxon>
        <taxon>Basidiomycota</taxon>
        <taxon>Agaricomycotina</taxon>
        <taxon>Agaricomycetes</taxon>
        <taxon>Agaricomycetidae</taxon>
        <taxon>Agaricales</taxon>
        <taxon>Schizophyllaceae</taxon>
        <taxon>Schizophyllum</taxon>
    </lineage>
</organism>
<dbReference type="Proteomes" id="UP000320762">
    <property type="component" value="Unassembled WGS sequence"/>
</dbReference>
<reference evidence="5 6" key="1">
    <citation type="journal article" date="2019" name="New Phytol.">
        <title>Comparative genomics reveals unique wood-decay strategies and fruiting body development in the Schizophyllaceae.</title>
        <authorList>
            <person name="Almasi E."/>
            <person name="Sahu N."/>
            <person name="Krizsan K."/>
            <person name="Balint B."/>
            <person name="Kovacs G.M."/>
            <person name="Kiss B."/>
            <person name="Cseklye J."/>
            <person name="Drula E."/>
            <person name="Henrissat B."/>
            <person name="Nagy I."/>
            <person name="Chovatia M."/>
            <person name="Adam C."/>
            <person name="LaButti K."/>
            <person name="Lipzen A."/>
            <person name="Riley R."/>
            <person name="Grigoriev I.V."/>
            <person name="Nagy L.G."/>
        </authorList>
    </citation>
    <scope>NUCLEOTIDE SEQUENCE [LARGE SCALE GENOMIC DNA]</scope>
    <source>
        <strain evidence="5 6">NL-1724</strain>
    </source>
</reference>
<evidence type="ECO:0000259" key="4">
    <source>
        <dbReference type="SMART" id="SM00385"/>
    </source>
</evidence>
<evidence type="ECO:0000313" key="6">
    <source>
        <dbReference type="Proteomes" id="UP000320762"/>
    </source>
</evidence>
<dbReference type="Pfam" id="PF00134">
    <property type="entry name" value="Cyclin_N"/>
    <property type="match status" value="1"/>
</dbReference>
<feature type="compositionally biased region" description="Polar residues" evidence="3">
    <location>
        <begin position="1"/>
        <end position="18"/>
    </location>
</feature>
<accession>A0A550CLV9</accession>
<dbReference type="GO" id="GO:0016538">
    <property type="term" value="F:cyclin-dependent protein serine/threonine kinase regulator activity"/>
    <property type="evidence" value="ECO:0007669"/>
    <property type="project" value="InterPro"/>
</dbReference>
<feature type="region of interest" description="Disordered" evidence="3">
    <location>
        <begin position="1"/>
        <end position="24"/>
    </location>
</feature>
<gene>
    <name evidence="5" type="ORF">BD626DRAFT_397653</name>
</gene>
<dbReference type="InterPro" id="IPR036915">
    <property type="entry name" value="Cyclin-like_sf"/>
</dbReference>
<dbReference type="GO" id="GO:0006357">
    <property type="term" value="P:regulation of transcription by RNA polymerase II"/>
    <property type="evidence" value="ECO:0007669"/>
    <property type="project" value="InterPro"/>
</dbReference>
<dbReference type="OrthoDB" id="340962at2759"/>
<feature type="compositionally biased region" description="Acidic residues" evidence="3">
    <location>
        <begin position="342"/>
        <end position="352"/>
    </location>
</feature>
<dbReference type="InterPro" id="IPR043198">
    <property type="entry name" value="Cyclin/Ssn8"/>
</dbReference>
<keyword evidence="1 2" id="KW-0195">Cyclin</keyword>
<dbReference type="EMBL" id="VDMD01000004">
    <property type="protein sequence ID" value="TRM65744.1"/>
    <property type="molecule type" value="Genomic_DNA"/>
</dbReference>
<dbReference type="Gene3D" id="1.10.472.10">
    <property type="entry name" value="Cyclin-like"/>
    <property type="match status" value="1"/>
</dbReference>
<dbReference type="InterPro" id="IPR031658">
    <property type="entry name" value="Cyclin_C_2"/>
</dbReference>
<dbReference type="AlphaFoldDB" id="A0A550CLV9"/>
<keyword evidence="6" id="KW-1185">Reference proteome</keyword>